<feature type="transmembrane region" description="Helical" evidence="1">
    <location>
        <begin position="25"/>
        <end position="50"/>
    </location>
</feature>
<dbReference type="GeneID" id="66106657"/>
<keyword evidence="1" id="KW-0812">Transmembrane</keyword>
<dbReference type="Proteomes" id="UP000812287">
    <property type="component" value="Unassembled WGS sequence"/>
</dbReference>
<dbReference type="EMBL" id="MU250545">
    <property type="protein sequence ID" value="KAG7443449.1"/>
    <property type="molecule type" value="Genomic_DNA"/>
</dbReference>
<protein>
    <submittedName>
        <fullName evidence="2">Uncharacterized protein</fullName>
    </submittedName>
</protein>
<dbReference type="AlphaFoldDB" id="A0A9P8APX0"/>
<keyword evidence="3" id="KW-1185">Reference proteome</keyword>
<dbReference type="RefSeq" id="XP_043036949.1">
    <property type="nucleotide sequence ID" value="XM_043184360.1"/>
</dbReference>
<keyword evidence="1" id="KW-1133">Transmembrane helix</keyword>
<sequence>MEPLANEKTTPTSTTPTTMTIHSHYFLWSLHSCLDAMITSSLTLLSNALLTAAGLSNIKDTLNHFLLLVYATIYTLIASLQRKTKHSQYIQCKEYNEVLMVHSYIKELKEKFLCESSKLQDISNTIVP</sequence>
<organism evidence="2 3">
    <name type="scientific">Guyanagaster necrorhizus</name>
    <dbReference type="NCBI Taxonomy" id="856835"/>
    <lineage>
        <taxon>Eukaryota</taxon>
        <taxon>Fungi</taxon>
        <taxon>Dikarya</taxon>
        <taxon>Basidiomycota</taxon>
        <taxon>Agaricomycotina</taxon>
        <taxon>Agaricomycetes</taxon>
        <taxon>Agaricomycetidae</taxon>
        <taxon>Agaricales</taxon>
        <taxon>Marasmiineae</taxon>
        <taxon>Physalacriaceae</taxon>
        <taxon>Guyanagaster</taxon>
    </lineage>
</organism>
<gene>
    <name evidence="2" type="ORF">BT62DRAFT_921939</name>
</gene>
<proteinExistence type="predicted"/>
<evidence type="ECO:0000313" key="2">
    <source>
        <dbReference type="EMBL" id="KAG7443449.1"/>
    </source>
</evidence>
<feature type="transmembrane region" description="Helical" evidence="1">
    <location>
        <begin position="62"/>
        <end position="80"/>
    </location>
</feature>
<accession>A0A9P8APX0</accession>
<keyword evidence="1" id="KW-0472">Membrane</keyword>
<name>A0A9P8APX0_9AGAR</name>
<reference evidence="2" key="1">
    <citation type="submission" date="2020-11" db="EMBL/GenBank/DDBJ databases">
        <title>Adaptations for nitrogen fixation in a non-lichenized fungal sporocarp promotes dispersal by wood-feeding termites.</title>
        <authorList>
            <consortium name="DOE Joint Genome Institute"/>
            <person name="Koch R.A."/>
            <person name="Yoon G."/>
            <person name="Arayal U."/>
            <person name="Lail K."/>
            <person name="Amirebrahimi M."/>
            <person name="Labutti K."/>
            <person name="Lipzen A."/>
            <person name="Riley R."/>
            <person name="Barry K."/>
            <person name="Henrissat B."/>
            <person name="Grigoriev I.V."/>
            <person name="Herr J.R."/>
            <person name="Aime M.C."/>
        </authorList>
    </citation>
    <scope>NUCLEOTIDE SEQUENCE</scope>
    <source>
        <strain evidence="2">MCA 3950</strain>
    </source>
</reference>
<evidence type="ECO:0000256" key="1">
    <source>
        <dbReference type="SAM" id="Phobius"/>
    </source>
</evidence>
<comment type="caution">
    <text evidence="2">The sequence shown here is derived from an EMBL/GenBank/DDBJ whole genome shotgun (WGS) entry which is preliminary data.</text>
</comment>
<evidence type="ECO:0000313" key="3">
    <source>
        <dbReference type="Proteomes" id="UP000812287"/>
    </source>
</evidence>